<evidence type="ECO:0000313" key="2">
    <source>
        <dbReference type="Proteomes" id="UP000198838"/>
    </source>
</evidence>
<keyword evidence="2" id="KW-1185">Reference proteome</keyword>
<proteinExistence type="predicted"/>
<dbReference type="EMBL" id="FOJY01000007">
    <property type="protein sequence ID" value="SFB03381.1"/>
    <property type="molecule type" value="Genomic_DNA"/>
</dbReference>
<organism evidence="1 2">
    <name type="scientific">Acetitomaculum ruminis DSM 5522</name>
    <dbReference type="NCBI Taxonomy" id="1120918"/>
    <lineage>
        <taxon>Bacteria</taxon>
        <taxon>Bacillati</taxon>
        <taxon>Bacillota</taxon>
        <taxon>Clostridia</taxon>
        <taxon>Lachnospirales</taxon>
        <taxon>Lachnospiraceae</taxon>
        <taxon>Acetitomaculum</taxon>
    </lineage>
</organism>
<name>A0A1I0XQT7_9FIRM</name>
<protein>
    <submittedName>
        <fullName evidence="1">Uncharacterized protein</fullName>
    </submittedName>
</protein>
<dbReference type="STRING" id="1120918.SAMN05216249_10789"/>
<reference evidence="1 2" key="1">
    <citation type="submission" date="2016-10" db="EMBL/GenBank/DDBJ databases">
        <authorList>
            <person name="de Groot N.N."/>
        </authorList>
    </citation>
    <scope>NUCLEOTIDE SEQUENCE [LARGE SCALE GENOMIC DNA]</scope>
    <source>
        <strain evidence="1 2">DSM 5522</strain>
    </source>
</reference>
<gene>
    <name evidence="1" type="ORF">SAMN05216249_10789</name>
</gene>
<dbReference type="AlphaFoldDB" id="A0A1I0XQT7"/>
<evidence type="ECO:0000313" key="1">
    <source>
        <dbReference type="EMBL" id="SFB03381.1"/>
    </source>
</evidence>
<dbReference type="Proteomes" id="UP000198838">
    <property type="component" value="Unassembled WGS sequence"/>
</dbReference>
<accession>A0A1I0XQT7</accession>
<sequence length="193" mass="22565">MNGDDCSMSLILNIGNLVKDENSKDKDNVKNKNILTLASKESDLDDEKVQSKLAKIKAKLMSGKRLSRKEMEFLRQYDNELYMLALKMERLRKTVENQLKSCKSKEEVSIVITRFLSGLNKNDPEFQIKANTINEAAKEFMKTDRYNNLPETTQEAKKQKDNDKDTFTLSKDLKKENEPWIEINEFSYQEMYE</sequence>